<organism evidence="2 3">
    <name type="scientific">Pristionchus entomophagus</name>
    <dbReference type="NCBI Taxonomy" id="358040"/>
    <lineage>
        <taxon>Eukaryota</taxon>
        <taxon>Metazoa</taxon>
        <taxon>Ecdysozoa</taxon>
        <taxon>Nematoda</taxon>
        <taxon>Chromadorea</taxon>
        <taxon>Rhabditida</taxon>
        <taxon>Rhabditina</taxon>
        <taxon>Diplogasteromorpha</taxon>
        <taxon>Diplogasteroidea</taxon>
        <taxon>Neodiplogasteridae</taxon>
        <taxon>Pristionchus</taxon>
    </lineage>
</organism>
<dbReference type="AlphaFoldDB" id="A0AAV5U550"/>
<dbReference type="Proteomes" id="UP001432027">
    <property type="component" value="Unassembled WGS sequence"/>
</dbReference>
<dbReference type="CDD" id="cd18186">
    <property type="entry name" value="BTB_POZ_ZBTB_KLHL-like"/>
    <property type="match status" value="1"/>
</dbReference>
<dbReference type="PANTHER" id="PTHR22744:SF14">
    <property type="entry name" value="BTB DOMAIN-CONTAINING PROTEIN-RELATED"/>
    <property type="match status" value="1"/>
</dbReference>
<name>A0AAV5U550_9BILA</name>
<comment type="caution">
    <text evidence="2">The sequence shown here is derived from an EMBL/GenBank/DDBJ whole genome shotgun (WGS) entry which is preliminary data.</text>
</comment>
<protein>
    <recommendedName>
        <fullName evidence="1">BTB domain-containing protein</fullName>
    </recommendedName>
</protein>
<keyword evidence="3" id="KW-1185">Reference proteome</keyword>
<accession>A0AAV5U550</accession>
<reference evidence="2" key="1">
    <citation type="submission" date="2023-10" db="EMBL/GenBank/DDBJ databases">
        <title>Genome assembly of Pristionchus species.</title>
        <authorList>
            <person name="Yoshida K."/>
            <person name="Sommer R.J."/>
        </authorList>
    </citation>
    <scope>NUCLEOTIDE SEQUENCE</scope>
    <source>
        <strain evidence="2">RS0144</strain>
    </source>
</reference>
<dbReference type="EMBL" id="BTSX01000005">
    <property type="protein sequence ID" value="GMT01637.1"/>
    <property type="molecule type" value="Genomic_DNA"/>
</dbReference>
<dbReference type="InterPro" id="IPR000210">
    <property type="entry name" value="BTB/POZ_dom"/>
</dbReference>
<dbReference type="SUPFAM" id="SSF54695">
    <property type="entry name" value="POZ domain"/>
    <property type="match status" value="1"/>
</dbReference>
<evidence type="ECO:0000313" key="3">
    <source>
        <dbReference type="Proteomes" id="UP001432027"/>
    </source>
</evidence>
<feature type="non-terminal residue" evidence="2">
    <location>
        <position position="1"/>
    </location>
</feature>
<dbReference type="InterPro" id="IPR011333">
    <property type="entry name" value="SKP1/BTB/POZ_sf"/>
</dbReference>
<gene>
    <name evidence="2" type="ORF">PENTCL1PPCAC_23811</name>
</gene>
<evidence type="ECO:0000259" key="1">
    <source>
        <dbReference type="PROSITE" id="PS50097"/>
    </source>
</evidence>
<evidence type="ECO:0000313" key="2">
    <source>
        <dbReference type="EMBL" id="GMT01637.1"/>
    </source>
</evidence>
<sequence>IISRVDFTDPNEPRHDVALVVDGDKVYISRQYLSLHSPVFNKLFYDNVTEKNKKEFELKNVNREEFLEMLNVVYPSCKMITDDSAEYLLELGDKFQIVCVIERVEEYLISSSNILNIEKLKIADEYGLVGL</sequence>
<dbReference type="PROSITE" id="PS50097">
    <property type="entry name" value="BTB"/>
    <property type="match status" value="1"/>
</dbReference>
<proteinExistence type="predicted"/>
<dbReference type="Gene3D" id="3.30.710.10">
    <property type="entry name" value="Potassium Channel Kv1.1, Chain A"/>
    <property type="match status" value="1"/>
</dbReference>
<dbReference type="Pfam" id="PF00651">
    <property type="entry name" value="BTB"/>
    <property type="match status" value="1"/>
</dbReference>
<dbReference type="SMART" id="SM00225">
    <property type="entry name" value="BTB"/>
    <property type="match status" value="1"/>
</dbReference>
<feature type="domain" description="BTB" evidence="1">
    <location>
        <begin position="15"/>
        <end position="82"/>
    </location>
</feature>
<dbReference type="PANTHER" id="PTHR22744">
    <property type="entry name" value="HELIX LOOP HELIX PROTEIN 21-RELATED"/>
    <property type="match status" value="1"/>
</dbReference>
<feature type="non-terminal residue" evidence="2">
    <location>
        <position position="131"/>
    </location>
</feature>